<proteinExistence type="predicted"/>
<reference evidence="1" key="1">
    <citation type="submission" date="2018-10" db="EMBL/GenBank/DDBJ databases">
        <title>Hidden diversity of soil giant viruses.</title>
        <authorList>
            <person name="Schulz F."/>
            <person name="Alteio L."/>
            <person name="Goudeau D."/>
            <person name="Ryan E.M."/>
            <person name="Malmstrom R.R."/>
            <person name="Blanchard J."/>
            <person name="Woyke T."/>
        </authorList>
    </citation>
    <scope>NUCLEOTIDE SEQUENCE</scope>
    <source>
        <strain evidence="1">HOV1</strain>
    </source>
</reference>
<accession>A0A3G5A5B6</accession>
<evidence type="ECO:0000313" key="1">
    <source>
        <dbReference type="EMBL" id="AYV82417.1"/>
    </source>
</evidence>
<dbReference type="EMBL" id="MK072381">
    <property type="protein sequence ID" value="AYV82417.1"/>
    <property type="molecule type" value="Genomic_DNA"/>
</dbReference>
<gene>
    <name evidence="1" type="ORF">Homavirus50_4</name>
</gene>
<organism evidence="1">
    <name type="scientific">Homavirus sp</name>
    <dbReference type="NCBI Taxonomy" id="2487769"/>
    <lineage>
        <taxon>Viruses</taxon>
        <taxon>Varidnaviria</taxon>
        <taxon>Bamfordvirae</taxon>
        <taxon>Nucleocytoviricota</taxon>
        <taxon>Megaviricetes</taxon>
        <taxon>Imitervirales</taxon>
        <taxon>Mimiviridae</taxon>
        <taxon>Klosneuvirinae</taxon>
    </lineage>
</organism>
<sequence>MTSKGLSKLDKLKALGLDENQKGISNKVLNQLYLNIIHTKWHEQKVVITRREKLKAVGLDNNTTEEDISNEVLNQMYTKVISDICSKEETGISRRKKLMKLGLSEICPEEELSDKVLDELFAKIYKPPKKVIATKKAISIKLAITDPKYVLALEFINKILEVLDKDLIKDLKQFQKIKKDDLLKDECKKVLDTYIDQLGEIFGKTVIQYKKRNVTSTYIITIIKSITSACGYDLNSCQRQSNKKLSDGLVKREYWIEYSIN</sequence>
<name>A0A3G5A5B6_9VIRU</name>
<protein>
    <submittedName>
        <fullName evidence="1">Uncharacterized protein</fullName>
    </submittedName>
</protein>